<reference evidence="1" key="1">
    <citation type="submission" date="2017-07" db="EMBL/GenBank/DDBJ databases">
        <authorList>
            <person name="Mikheyev A."/>
            <person name="Grau M."/>
        </authorList>
    </citation>
    <scope>NUCLEOTIDE SEQUENCE</scope>
    <source>
        <tissue evidence="1">Venom_gland</tissue>
    </source>
</reference>
<dbReference type="PANTHER" id="PTHR35450:SF2">
    <property type="entry name" value="REVERSE TRANSCRIPTASE DOMAIN-CONTAINING PROTEIN"/>
    <property type="match status" value="1"/>
</dbReference>
<dbReference type="PANTHER" id="PTHR35450">
    <property type="entry name" value="REVERSE TRANSCRIPTASE DOMAIN-CONTAINING PROTEIN"/>
    <property type="match status" value="1"/>
</dbReference>
<organism evidence="1">
    <name type="scientific">Micrurus corallinus</name>
    <name type="common">Brazilian coral snake</name>
    <dbReference type="NCBI Taxonomy" id="54390"/>
    <lineage>
        <taxon>Eukaryota</taxon>
        <taxon>Metazoa</taxon>
        <taxon>Chordata</taxon>
        <taxon>Craniata</taxon>
        <taxon>Vertebrata</taxon>
        <taxon>Euteleostomi</taxon>
        <taxon>Lepidosauria</taxon>
        <taxon>Squamata</taxon>
        <taxon>Bifurcata</taxon>
        <taxon>Unidentata</taxon>
        <taxon>Episquamata</taxon>
        <taxon>Toxicofera</taxon>
        <taxon>Serpentes</taxon>
        <taxon>Colubroidea</taxon>
        <taxon>Elapidae</taxon>
        <taxon>Elapinae</taxon>
        <taxon>Micrurus</taxon>
    </lineage>
</organism>
<proteinExistence type="predicted"/>
<protein>
    <submittedName>
        <fullName evidence="1">Uncharacterized protein</fullName>
    </submittedName>
</protein>
<evidence type="ECO:0000313" key="1">
    <source>
        <dbReference type="EMBL" id="LAA38035.1"/>
    </source>
</evidence>
<dbReference type="EMBL" id="IACJ01019186">
    <property type="protein sequence ID" value="LAA38035.1"/>
    <property type="molecule type" value="Transcribed_RNA"/>
</dbReference>
<accession>A0A2D4ERZ3</accession>
<reference evidence="1" key="2">
    <citation type="submission" date="2017-11" db="EMBL/GenBank/DDBJ databases">
        <title>Coralsnake Venomics: Analyses of Venom Gland Transcriptomes and Proteomes of Six Brazilian Taxa.</title>
        <authorList>
            <person name="Aird S.D."/>
            <person name="Jorge da Silva N."/>
            <person name="Qiu L."/>
            <person name="Villar-Briones A."/>
            <person name="Aparecida-Saddi V."/>
            <person name="Campos-Telles M.P."/>
            <person name="Grau M."/>
            <person name="Mikheyev A.S."/>
        </authorList>
    </citation>
    <scope>NUCLEOTIDE SEQUENCE</scope>
    <source>
        <tissue evidence="1">Venom_gland</tissue>
    </source>
</reference>
<sequence>MMLNVDFAKKLMKLLITYSAVVKKIAQTDYKLQHNSVAQMIHWNLCKNYNIKTTTYWWEHKPEKVTENQMVKILWDFCIQTDKVLMHNTPDITLVQRNKVTIIDIAIPGDSRVDEKEQEKITKYQDLKIEIQ</sequence>
<dbReference type="AlphaFoldDB" id="A0A2D4ERZ3"/>
<name>A0A2D4ERZ3_MICCO</name>